<feature type="signal peptide" evidence="1">
    <location>
        <begin position="1"/>
        <end position="23"/>
    </location>
</feature>
<geneLocation type="plasmid" evidence="3 4">
    <name>pAL_065-2</name>
</geneLocation>
<dbReference type="PROSITE" id="PS51257">
    <property type="entry name" value="PROKAR_LIPOPROTEIN"/>
    <property type="match status" value="1"/>
</dbReference>
<reference evidence="3" key="4">
    <citation type="submission" date="2021-06" db="EMBL/GenBank/DDBJ databases">
        <authorList>
            <person name="Diorio-Toth L."/>
        </authorList>
    </citation>
    <scope>NUCLEOTIDE SEQUENCE</scope>
    <source>
        <strain evidence="3">AL_065</strain>
        <plasmid evidence="3">pAL_065-2</plasmid>
    </source>
</reference>
<keyword evidence="2" id="KW-0614">Plasmid</keyword>
<organism evidence="2">
    <name type="scientific">Acinetobacter lwoffii</name>
    <dbReference type="NCBI Taxonomy" id="28090"/>
    <lineage>
        <taxon>Bacteria</taxon>
        <taxon>Pseudomonadati</taxon>
        <taxon>Pseudomonadota</taxon>
        <taxon>Gammaproteobacteria</taxon>
        <taxon>Moraxellales</taxon>
        <taxon>Moraxellaceae</taxon>
        <taxon>Acinetobacter</taxon>
    </lineage>
</organism>
<proteinExistence type="predicted"/>
<evidence type="ECO:0000313" key="3">
    <source>
        <dbReference type="EMBL" id="QXR09218.1"/>
    </source>
</evidence>
<gene>
    <name evidence="2" type="ORF">BAA96_1p0187</name>
    <name evidence="3" type="ORF">EVX74_016595</name>
</gene>
<dbReference type="RefSeq" id="WP_005005820.1">
    <property type="nucleotide sequence ID" value="NZ_CP072550.1"/>
</dbReference>
<dbReference type="EMBL" id="KX426227">
    <property type="protein sequence ID" value="APW48892.1"/>
    <property type="molecule type" value="Genomic_DNA"/>
</dbReference>
<dbReference type="GeneID" id="67513362"/>
<reference evidence="2" key="1">
    <citation type="journal article" date="2016" name="Biomed. Res. Int.">
        <title>Resistance of Permafrost and Modern Acinetobacter lwoffii Strains to Heavy Metals and Arsenic Revealed by Genome Analysis.</title>
        <authorList>
            <person name="Mindlin S."/>
            <person name="Petrenko A."/>
            <person name="Kurakov A."/>
            <person name="Beletsky A."/>
            <person name="Mardanov A."/>
            <person name="Petrova M."/>
        </authorList>
    </citation>
    <scope>NUCLEOTIDE SEQUENCE</scope>
    <source>
        <strain evidence="2">ED23-35</strain>
        <plasmid evidence="2">pALWED1.1</plasmid>
    </source>
</reference>
<evidence type="ECO:0000256" key="1">
    <source>
        <dbReference type="SAM" id="SignalP"/>
    </source>
</evidence>
<geneLocation type="plasmid" evidence="2">
    <name>pALWED1.1</name>
</geneLocation>
<dbReference type="Proteomes" id="UP000293391">
    <property type="component" value="Plasmid pAL_065-2"/>
</dbReference>
<name>A0A1P8KGT6_ACILW</name>
<dbReference type="EMBL" id="CP078046">
    <property type="protein sequence ID" value="QXR09218.1"/>
    <property type="molecule type" value="Genomic_DNA"/>
</dbReference>
<reference evidence="3" key="2">
    <citation type="submission" date="2018-10" db="EMBL/GenBank/DDBJ databases">
        <authorList>
            <person name="D'Souza A.W."/>
            <person name="Potter R.F."/>
            <person name="Wallace M."/>
            <person name="Shupe A."/>
            <person name="Patel S."/>
            <person name="Sun S."/>
            <person name="Gul D."/>
            <person name="Kwon J.H."/>
            <person name="Andleeb S."/>
            <person name="Burnham C.-A.D."/>
            <person name="Dantas G."/>
        </authorList>
    </citation>
    <scope>NUCLEOTIDE SEQUENCE</scope>
    <source>
        <strain evidence="3">AL_065</strain>
        <plasmid evidence="3">pAL_065-2</plasmid>
    </source>
</reference>
<keyword evidence="1" id="KW-0732">Signal</keyword>
<evidence type="ECO:0000313" key="2">
    <source>
        <dbReference type="EMBL" id="APW48892.1"/>
    </source>
</evidence>
<sequence>MKNRFLSLLGFSLLACASFNASANTSSDSIRAELEKLRLVNVKCAAVSNDPFDAKHLNCYTNVYNRASQLGSLASKYINNEEAPRVLADHNRNFTQLLANCDQLYAGQTAKYKTLSMQCKATNKLGWAMFIPALMK</sequence>
<accession>A0A1P8KGT6</accession>
<dbReference type="AlphaFoldDB" id="A0A1P8KGT6"/>
<protein>
    <submittedName>
        <fullName evidence="2">Uncharacterized protein</fullName>
    </submittedName>
</protein>
<evidence type="ECO:0000313" key="4">
    <source>
        <dbReference type="Proteomes" id="UP000293391"/>
    </source>
</evidence>
<feature type="chain" id="PRO_5041798271" evidence="1">
    <location>
        <begin position="24"/>
        <end position="136"/>
    </location>
</feature>
<reference evidence="3" key="3">
    <citation type="journal article" date="2019" name="Nat. Commun.">
        <title>Spatiotemporal dynamics of multidrug resistant bacteria on intensive care unit surfaces.</title>
        <authorList>
            <person name="D'Souza A.W."/>
            <person name="Potter R.F."/>
            <person name="Wallace M."/>
            <person name="Shupe A."/>
            <person name="Patel S."/>
            <person name="Sun X."/>
            <person name="Gul D."/>
            <person name="Kwon J.H."/>
            <person name="Andleeb S."/>
            <person name="Burnham C.D."/>
            <person name="Dantas G."/>
        </authorList>
    </citation>
    <scope>NUCLEOTIDE SEQUENCE</scope>
    <source>
        <strain evidence="3">AL_065</strain>
    </source>
</reference>